<reference evidence="2" key="1">
    <citation type="submission" date="2022-12" db="EMBL/GenBank/DDBJ databases">
        <title>Draft genome assemblies for two species of Escallonia (Escalloniales).</title>
        <authorList>
            <person name="Chanderbali A."/>
            <person name="Dervinis C."/>
            <person name="Anghel I."/>
            <person name="Soltis D."/>
            <person name="Soltis P."/>
            <person name="Zapata F."/>
        </authorList>
    </citation>
    <scope>NUCLEOTIDE SEQUENCE</scope>
    <source>
        <strain evidence="2">UCBG64.0493</strain>
        <tissue evidence="2">Leaf</tissue>
    </source>
</reference>
<organism evidence="2 3">
    <name type="scientific">Escallonia herrerae</name>
    <dbReference type="NCBI Taxonomy" id="1293975"/>
    <lineage>
        <taxon>Eukaryota</taxon>
        <taxon>Viridiplantae</taxon>
        <taxon>Streptophyta</taxon>
        <taxon>Embryophyta</taxon>
        <taxon>Tracheophyta</taxon>
        <taxon>Spermatophyta</taxon>
        <taxon>Magnoliopsida</taxon>
        <taxon>eudicotyledons</taxon>
        <taxon>Gunneridae</taxon>
        <taxon>Pentapetalae</taxon>
        <taxon>asterids</taxon>
        <taxon>campanulids</taxon>
        <taxon>Escalloniales</taxon>
        <taxon>Escalloniaceae</taxon>
        <taxon>Escallonia</taxon>
    </lineage>
</organism>
<dbReference type="AlphaFoldDB" id="A0AA88WA51"/>
<keyword evidence="3" id="KW-1185">Reference proteome</keyword>
<feature type="region of interest" description="Disordered" evidence="1">
    <location>
        <begin position="1"/>
        <end position="27"/>
    </location>
</feature>
<feature type="non-terminal residue" evidence="2">
    <location>
        <position position="1"/>
    </location>
</feature>
<proteinExistence type="predicted"/>
<accession>A0AA88WA51</accession>
<sequence length="137" mass="14640">MAKPIHRRTGVAQRSASSDAAATPPPSATATIFAPDLHHYRDWKNTVNIAPCSHCGGASASAIIILETLPILNVDWEMLSGAVHALSRVFLLSKWAKRYRGGLIWYVVMGLTDSTTSPPPPPPSSSIDTAAHDDIAQ</sequence>
<gene>
    <name evidence="2" type="ORF">RJ639_044967</name>
</gene>
<evidence type="ECO:0000313" key="3">
    <source>
        <dbReference type="Proteomes" id="UP001188597"/>
    </source>
</evidence>
<evidence type="ECO:0000256" key="1">
    <source>
        <dbReference type="SAM" id="MobiDB-lite"/>
    </source>
</evidence>
<dbReference type="Proteomes" id="UP001188597">
    <property type="component" value="Unassembled WGS sequence"/>
</dbReference>
<evidence type="ECO:0000313" key="2">
    <source>
        <dbReference type="EMBL" id="KAK3023841.1"/>
    </source>
</evidence>
<name>A0AA88WA51_9ASTE</name>
<protein>
    <submittedName>
        <fullName evidence="2">Uncharacterized protein</fullName>
    </submittedName>
</protein>
<comment type="caution">
    <text evidence="2">The sequence shown here is derived from an EMBL/GenBank/DDBJ whole genome shotgun (WGS) entry which is preliminary data.</text>
</comment>
<dbReference type="EMBL" id="JAVXUP010000632">
    <property type="protein sequence ID" value="KAK3023841.1"/>
    <property type="molecule type" value="Genomic_DNA"/>
</dbReference>
<feature type="region of interest" description="Disordered" evidence="1">
    <location>
        <begin position="115"/>
        <end position="137"/>
    </location>
</feature>